<feature type="region of interest" description="Disordered" evidence="5">
    <location>
        <begin position="51"/>
        <end position="122"/>
    </location>
</feature>
<sequence length="673" mass="74837">MPGSSSGPGDQHPPQDLPRRERPWLLPYNRKIRHLQGITIRNLTLVQATGRPRRGTIDDDAIPSSLKTPTKALAQRESRKLEHSRSSNDLRSNDLKPISESAVTEGPKPDNNDPPAPDVSLRPAVARMRRRSTMEWSGASPLQRQKKLEDVTGGRMANTFFSLHVDGVDEPVYVSEEVEKAMNPDFRFFDLHPWGPAVTRLDELTVKVWVKSDTMTEHQHLLDIAVNFRSLQFIGKSLDSFHHPFPQNCILFHFTDGIYTSFMDLASEAYRLDWTTAPAKSTSAPPQPTSSYDQLMRLSTLDDCIQDALATRDRLTTEINAIIERNDEALSTVNHVPEAQERLKQVEALVASQRRRLEAARKKRNDLQAGIKYRRETMRKGREMQTQTLEDIEHGKEQLEERKITLQQVQDEILGHRRRVCEDLLKIYPIEPIPGRSLYFTIKGLPLPNSEFDDVREDVTGAALGYVAQVVAHLSVYLSLPLAYPIDPKASHSTIDDPISMTNGPRTYPLFMRGAVRYRFEYGVFLLNKDIELLSNELGLKLLDIRQTLPNLKYLLYVATAGKGDIPARKAGGFRALLRYPGTPNDSRRASVDSTVANGAAPQENGGLRATTTGSTTLASSSPTKTTAPDNKGEAAAAASLVKGGGTDNNRISFAATPSFKIHKPAAALGSVS</sequence>
<keyword evidence="3 4" id="KW-0175">Coiled coil</keyword>
<name>A0AA39Y9E0_9PEZI</name>
<reference evidence="6" key="1">
    <citation type="submission" date="2023-06" db="EMBL/GenBank/DDBJ databases">
        <title>Multi-omics analyses reveal the molecular pathogenesis toolkit of Lasiodiplodia hormozganensis, a cross-kingdom pathogen.</title>
        <authorList>
            <person name="Felix C."/>
            <person name="Meneses R."/>
            <person name="Goncalves M.F.M."/>
            <person name="Tilleman L."/>
            <person name="Duarte A.S."/>
            <person name="Jorrin-Novo J.V."/>
            <person name="Van De Peer Y."/>
            <person name="Deforce D."/>
            <person name="Van Nieuwerburgh F."/>
            <person name="Esteves A.C."/>
            <person name="Alves A."/>
        </authorList>
    </citation>
    <scope>NUCLEOTIDE SEQUENCE</scope>
    <source>
        <strain evidence="6">CBS 339.90</strain>
    </source>
</reference>
<feature type="region of interest" description="Disordered" evidence="5">
    <location>
        <begin position="597"/>
        <end position="649"/>
    </location>
</feature>
<dbReference type="GO" id="GO:0005768">
    <property type="term" value="C:endosome"/>
    <property type="evidence" value="ECO:0007669"/>
    <property type="project" value="TreeGrafter"/>
</dbReference>
<feature type="region of interest" description="Disordered" evidence="5">
    <location>
        <begin position="1"/>
        <end position="23"/>
    </location>
</feature>
<dbReference type="GO" id="GO:0032991">
    <property type="term" value="C:protein-containing complex"/>
    <property type="evidence" value="ECO:0007669"/>
    <property type="project" value="UniProtKB-ARBA"/>
</dbReference>
<evidence type="ECO:0000256" key="4">
    <source>
        <dbReference type="SAM" id="Coils"/>
    </source>
</evidence>
<dbReference type="GO" id="GO:0035493">
    <property type="term" value="P:SNARE complex assembly"/>
    <property type="evidence" value="ECO:0007669"/>
    <property type="project" value="TreeGrafter"/>
</dbReference>
<protein>
    <recommendedName>
        <fullName evidence="2">Autophagy-related protein 14</fullName>
    </recommendedName>
</protein>
<gene>
    <name evidence="6" type="primary">Uvrag</name>
    <name evidence="6" type="ORF">DIS24_g7698</name>
</gene>
<dbReference type="GO" id="GO:0000323">
    <property type="term" value="C:lytic vacuole"/>
    <property type="evidence" value="ECO:0007669"/>
    <property type="project" value="TreeGrafter"/>
</dbReference>
<evidence type="ECO:0000313" key="6">
    <source>
        <dbReference type="EMBL" id="KAK0647426.1"/>
    </source>
</evidence>
<accession>A0AA39Y9E0</accession>
<dbReference type="AlphaFoldDB" id="A0AA39Y9E0"/>
<dbReference type="EMBL" id="JAUJDW010000049">
    <property type="protein sequence ID" value="KAK0647426.1"/>
    <property type="molecule type" value="Genomic_DNA"/>
</dbReference>
<evidence type="ECO:0000256" key="1">
    <source>
        <dbReference type="ARBA" id="ARBA00009574"/>
    </source>
</evidence>
<dbReference type="Pfam" id="PF10186">
    <property type="entry name" value="ATG14"/>
    <property type="match status" value="1"/>
</dbReference>
<feature type="compositionally biased region" description="Low complexity" evidence="5">
    <location>
        <begin position="611"/>
        <end position="624"/>
    </location>
</feature>
<dbReference type="GO" id="GO:0000149">
    <property type="term" value="F:SNARE binding"/>
    <property type="evidence" value="ECO:0007669"/>
    <property type="project" value="TreeGrafter"/>
</dbReference>
<comment type="caution">
    <text evidence="6">The sequence shown here is derived from an EMBL/GenBank/DDBJ whole genome shotgun (WGS) entry which is preliminary data.</text>
</comment>
<dbReference type="PANTHER" id="PTHR15157">
    <property type="entry name" value="UV RADIATION RESISTANCE-ASSOCIATED GENE PROTEIN"/>
    <property type="match status" value="1"/>
</dbReference>
<comment type="similarity">
    <text evidence="1">Belongs to the ATG14 family.</text>
</comment>
<dbReference type="InterPro" id="IPR018791">
    <property type="entry name" value="UV_resistance/autophagy_Atg14"/>
</dbReference>
<evidence type="ECO:0000256" key="2">
    <source>
        <dbReference type="ARBA" id="ARBA00013807"/>
    </source>
</evidence>
<evidence type="ECO:0000256" key="5">
    <source>
        <dbReference type="SAM" id="MobiDB-lite"/>
    </source>
</evidence>
<keyword evidence="7" id="KW-1185">Reference proteome</keyword>
<dbReference type="PANTHER" id="PTHR15157:SF5">
    <property type="entry name" value="UV RADIATION RESISTANCE-ASSOCIATED GENE PROTEIN"/>
    <property type="match status" value="1"/>
</dbReference>
<evidence type="ECO:0000256" key="3">
    <source>
        <dbReference type="ARBA" id="ARBA00023054"/>
    </source>
</evidence>
<feature type="coiled-coil region" evidence="4">
    <location>
        <begin position="305"/>
        <end position="412"/>
    </location>
</feature>
<dbReference type="Proteomes" id="UP001175001">
    <property type="component" value="Unassembled WGS sequence"/>
</dbReference>
<organism evidence="6 7">
    <name type="scientific">Lasiodiplodia hormozganensis</name>
    <dbReference type="NCBI Taxonomy" id="869390"/>
    <lineage>
        <taxon>Eukaryota</taxon>
        <taxon>Fungi</taxon>
        <taxon>Dikarya</taxon>
        <taxon>Ascomycota</taxon>
        <taxon>Pezizomycotina</taxon>
        <taxon>Dothideomycetes</taxon>
        <taxon>Dothideomycetes incertae sedis</taxon>
        <taxon>Botryosphaeriales</taxon>
        <taxon>Botryosphaeriaceae</taxon>
        <taxon>Lasiodiplodia</taxon>
    </lineage>
</organism>
<proteinExistence type="inferred from homology"/>
<evidence type="ECO:0000313" key="7">
    <source>
        <dbReference type="Proteomes" id="UP001175001"/>
    </source>
</evidence>
<feature type="compositionally biased region" description="Basic and acidic residues" evidence="5">
    <location>
        <begin position="74"/>
        <end position="94"/>
    </location>
</feature>